<dbReference type="InterPro" id="IPR010982">
    <property type="entry name" value="Lambda_DNA-bd_dom_sf"/>
</dbReference>
<dbReference type="InterPro" id="IPR001387">
    <property type="entry name" value="Cro/C1-type_HTH"/>
</dbReference>
<sequence>MATVEKSNPSDLRARFGANLRHLSRRAPSISALCREIGINRTQYNRYLSGESFPRPDILYRICEFFNVDARILLDPVEDIERGRHGLTSATELQDFLGGENVLAPPEADFPSGFYRFSRPSFVDDKRFLISLVIIYRRSGQAFLRGLEAREAMRRQGLPLDRRMREFRGLVIPQFNGVAILISRRGGQTTSFNFLSRVPTFENNFWVGYTARTVSETQTGARFARQVYEYLGPSIGPAIRAARKSGLCEARDLPPFHRQQLKIGQSVG</sequence>
<dbReference type="RefSeq" id="WP_076446782.1">
    <property type="nucleotide sequence ID" value="NZ_FTOQ01000003.1"/>
</dbReference>
<reference evidence="3" key="1">
    <citation type="submission" date="2017-01" db="EMBL/GenBank/DDBJ databases">
        <authorList>
            <person name="Varghese N."/>
            <person name="Submissions S."/>
        </authorList>
    </citation>
    <scope>NUCLEOTIDE SEQUENCE [LARGE SCALE GENOMIC DNA]</scope>
    <source>
        <strain evidence="3">DSM 29430</strain>
    </source>
</reference>
<proteinExistence type="predicted"/>
<dbReference type="Proteomes" id="UP000186684">
    <property type="component" value="Unassembled WGS sequence"/>
</dbReference>
<evidence type="ECO:0000313" key="3">
    <source>
        <dbReference type="Proteomes" id="UP000186684"/>
    </source>
</evidence>
<dbReference type="PROSITE" id="PS50943">
    <property type="entry name" value="HTH_CROC1"/>
    <property type="match status" value="1"/>
</dbReference>
<dbReference type="CDD" id="cd00093">
    <property type="entry name" value="HTH_XRE"/>
    <property type="match status" value="1"/>
</dbReference>
<dbReference type="EMBL" id="FTOQ01000003">
    <property type="protein sequence ID" value="SIS77819.1"/>
    <property type="molecule type" value="Genomic_DNA"/>
</dbReference>
<dbReference type="AlphaFoldDB" id="A0A1N7LVK9"/>
<accession>A0A1N7LVK9</accession>
<dbReference type="SUPFAM" id="SSF47413">
    <property type="entry name" value="lambda repressor-like DNA-binding domains"/>
    <property type="match status" value="1"/>
</dbReference>
<organism evidence="2 3">
    <name type="scientific">Roseivivax lentus</name>
    <dbReference type="NCBI Taxonomy" id="633194"/>
    <lineage>
        <taxon>Bacteria</taxon>
        <taxon>Pseudomonadati</taxon>
        <taxon>Pseudomonadota</taxon>
        <taxon>Alphaproteobacteria</taxon>
        <taxon>Rhodobacterales</taxon>
        <taxon>Roseobacteraceae</taxon>
        <taxon>Roseivivax</taxon>
    </lineage>
</organism>
<evidence type="ECO:0000313" key="2">
    <source>
        <dbReference type="EMBL" id="SIS77819.1"/>
    </source>
</evidence>
<feature type="domain" description="HTH cro/C1-type" evidence="1">
    <location>
        <begin position="29"/>
        <end position="73"/>
    </location>
</feature>
<evidence type="ECO:0000259" key="1">
    <source>
        <dbReference type="PROSITE" id="PS50943"/>
    </source>
</evidence>
<gene>
    <name evidence="2" type="ORF">SAMN05421759_103193</name>
</gene>
<keyword evidence="3" id="KW-1185">Reference proteome</keyword>
<dbReference type="OrthoDB" id="8902678at2"/>
<dbReference type="SMART" id="SM00530">
    <property type="entry name" value="HTH_XRE"/>
    <property type="match status" value="1"/>
</dbReference>
<dbReference type="Gene3D" id="1.10.260.40">
    <property type="entry name" value="lambda repressor-like DNA-binding domains"/>
    <property type="match status" value="1"/>
</dbReference>
<dbReference type="STRING" id="633194.SAMN05421759_103193"/>
<dbReference type="GO" id="GO:0003677">
    <property type="term" value="F:DNA binding"/>
    <property type="evidence" value="ECO:0007669"/>
    <property type="project" value="InterPro"/>
</dbReference>
<name>A0A1N7LVK9_9RHOB</name>
<protein>
    <submittedName>
        <fullName evidence="2">Helix-turn-helix</fullName>
    </submittedName>
</protein>
<dbReference type="Pfam" id="PF01381">
    <property type="entry name" value="HTH_3"/>
    <property type="match status" value="1"/>
</dbReference>